<reference evidence="1 2" key="1">
    <citation type="journal article" date="2018" name="Mol. Biol. Evol.">
        <title>Broad Genomic Sampling Reveals a Smut Pathogenic Ancestry of the Fungal Clade Ustilaginomycotina.</title>
        <authorList>
            <person name="Kijpornyongpan T."/>
            <person name="Mondo S.J."/>
            <person name="Barry K."/>
            <person name="Sandor L."/>
            <person name="Lee J."/>
            <person name="Lipzen A."/>
            <person name="Pangilinan J."/>
            <person name="LaButti K."/>
            <person name="Hainaut M."/>
            <person name="Henrissat B."/>
            <person name="Grigoriev I.V."/>
            <person name="Spatafora J.W."/>
            <person name="Aime M.C."/>
        </authorList>
    </citation>
    <scope>NUCLEOTIDE SEQUENCE [LARGE SCALE GENOMIC DNA]</scope>
    <source>
        <strain evidence="1 2">SA 807</strain>
    </source>
</reference>
<protein>
    <submittedName>
        <fullName evidence="1">Uncharacterized protein</fullName>
    </submittedName>
</protein>
<dbReference type="EMBL" id="KZ819778">
    <property type="protein sequence ID" value="PWN52425.1"/>
    <property type="molecule type" value="Genomic_DNA"/>
</dbReference>
<gene>
    <name evidence="1" type="ORF">IE53DRAFT_367227</name>
</gene>
<evidence type="ECO:0000313" key="1">
    <source>
        <dbReference type="EMBL" id="PWN52425.1"/>
    </source>
</evidence>
<organism evidence="1 2">
    <name type="scientific">Violaceomyces palustris</name>
    <dbReference type="NCBI Taxonomy" id="1673888"/>
    <lineage>
        <taxon>Eukaryota</taxon>
        <taxon>Fungi</taxon>
        <taxon>Dikarya</taxon>
        <taxon>Basidiomycota</taxon>
        <taxon>Ustilaginomycotina</taxon>
        <taxon>Ustilaginomycetes</taxon>
        <taxon>Violaceomycetales</taxon>
        <taxon>Violaceomycetaceae</taxon>
        <taxon>Violaceomyces</taxon>
    </lineage>
</organism>
<accession>A0ACD0P334</accession>
<evidence type="ECO:0000313" key="2">
    <source>
        <dbReference type="Proteomes" id="UP000245626"/>
    </source>
</evidence>
<sequence length="582" mass="64323">MLPDHPLSPSFIESSSDRPSKHDKNDKKRKKPNWIFGIAGLDRATLDSACIQFLTNNVHCNLATDAQTFWQRYRAYFALHDRRRSKSNLTTEANSMATSSSLHPRPVPHVKPAPVCYILAAASVGIGHVEDVPDRLDVQRRMAKRLEELAFGTKWHETDHLDLMDTIIAATGLKPLAEAIQKWEANNRDPLKIHPLSHEALVRLVLGARLNENATWTANPRVIKADDSSAVKTVNDPDLIRKVTIFWLTYAIDAFSQLRIGELPLISNERIDASFLPTYFETQLFRDWVNQMSSLAALARDFNVKANSPKAKRVGINPIHVISIVKKVEEFRASLPGSLSWDPYRNKLVGRLEGNLPRLARIAFVNMVLLHFSILIHTFVRIRGFDKDAPHVTSQAASSAAQGLASFSAGRIVSLTEECALLNLLKFSNFIFVRIPLDTVSYLVDQAKEALQLGFSQASSALLTSATRLEAAVSARGFGQVGSTLDPVFNSELVEYEEGQGVLEGDGRMMSGGGDDGDQHQCGDRHTSKTSAEVTITSTLSGLSNLEGPSFPYSTCDIPTLFENAIGFIDEALSADLLQFFD</sequence>
<dbReference type="Proteomes" id="UP000245626">
    <property type="component" value="Unassembled WGS sequence"/>
</dbReference>
<name>A0ACD0P334_9BASI</name>
<keyword evidence="2" id="KW-1185">Reference proteome</keyword>
<proteinExistence type="predicted"/>